<reference evidence="2 3" key="1">
    <citation type="submission" date="2021-04" db="EMBL/GenBank/DDBJ databases">
        <title>Metabacillus sp. strain KIGAM252 whole genome sequence.</title>
        <authorList>
            <person name="Seo M.-J."/>
            <person name="Cho E.-S."/>
            <person name="Hwang C.Y."/>
            <person name="Yoon D.J."/>
        </authorList>
    </citation>
    <scope>NUCLEOTIDE SEQUENCE [LARGE SCALE GENOMIC DNA]</scope>
    <source>
        <strain evidence="2 3">KIGAM252</strain>
    </source>
</reference>
<feature type="region of interest" description="Disordered" evidence="1">
    <location>
        <begin position="133"/>
        <end position="154"/>
    </location>
</feature>
<organism evidence="2 3">
    <name type="scientific">Metabacillus flavus</name>
    <dbReference type="NCBI Taxonomy" id="2823519"/>
    <lineage>
        <taxon>Bacteria</taxon>
        <taxon>Bacillati</taxon>
        <taxon>Bacillota</taxon>
        <taxon>Bacilli</taxon>
        <taxon>Bacillales</taxon>
        <taxon>Bacillaceae</taxon>
        <taxon>Metabacillus</taxon>
    </lineage>
</organism>
<evidence type="ECO:0000313" key="3">
    <source>
        <dbReference type="Proteomes" id="UP000682403"/>
    </source>
</evidence>
<name>A0ABS5LDQ0_9BACI</name>
<evidence type="ECO:0000256" key="1">
    <source>
        <dbReference type="SAM" id="MobiDB-lite"/>
    </source>
</evidence>
<dbReference type="Pfam" id="PF02620">
    <property type="entry name" value="YceD"/>
    <property type="match status" value="1"/>
</dbReference>
<gene>
    <name evidence="2" type="ORF">J9317_08820</name>
</gene>
<accession>A0ABS5LDQ0</accession>
<sequence length="174" mass="19901">MKWLINQLYQYQSKGLELDEEINLTELINEHKDVRDISPVHVNGRAAIQSDKATFQLTVTGVLTLPCARTLVDVRFPFHIETTEVYLLKPTDYDEELEGEIHTLDSDEVDLIPAIKELILLEIPMQVFSDSVNEEGAAPQEGKDWKVVSEEENKNKVDPRMAELAKFFDNNNES</sequence>
<keyword evidence="3" id="KW-1185">Reference proteome</keyword>
<feature type="compositionally biased region" description="Basic and acidic residues" evidence="1">
    <location>
        <begin position="141"/>
        <end position="154"/>
    </location>
</feature>
<protein>
    <submittedName>
        <fullName evidence="2">DUF177 domain-containing protein</fullName>
    </submittedName>
</protein>
<comment type="caution">
    <text evidence="2">The sequence shown here is derived from an EMBL/GenBank/DDBJ whole genome shotgun (WGS) entry which is preliminary data.</text>
</comment>
<evidence type="ECO:0000313" key="2">
    <source>
        <dbReference type="EMBL" id="MBS2968859.1"/>
    </source>
</evidence>
<dbReference type="Proteomes" id="UP000682403">
    <property type="component" value="Unassembled WGS sequence"/>
</dbReference>
<dbReference type="EMBL" id="JAGVRK010000001">
    <property type="protein sequence ID" value="MBS2968859.1"/>
    <property type="molecule type" value="Genomic_DNA"/>
</dbReference>
<dbReference type="RefSeq" id="WP_211557953.1">
    <property type="nucleotide sequence ID" value="NZ_JAGVRK010000001.1"/>
</dbReference>
<dbReference type="InterPro" id="IPR003772">
    <property type="entry name" value="YceD"/>
</dbReference>
<proteinExistence type="predicted"/>